<dbReference type="SUPFAM" id="SSF56954">
    <property type="entry name" value="Outer membrane efflux proteins (OEP)"/>
    <property type="match status" value="1"/>
</dbReference>
<dbReference type="InterPro" id="IPR010131">
    <property type="entry name" value="MdtP/NodT-like"/>
</dbReference>
<evidence type="ECO:0000256" key="3">
    <source>
        <dbReference type="SAM" id="MobiDB-lite"/>
    </source>
</evidence>
<keyword evidence="2" id="KW-0449">Lipoprotein</keyword>
<evidence type="ECO:0000313" key="4">
    <source>
        <dbReference type="EMBL" id="MEM4988093.1"/>
    </source>
</evidence>
<comment type="similarity">
    <text evidence="1 2">Belongs to the outer membrane factor (OMF) (TC 1.B.17) family.</text>
</comment>
<keyword evidence="2" id="KW-0564">Palmitate</keyword>
<dbReference type="PANTHER" id="PTHR30203">
    <property type="entry name" value="OUTER MEMBRANE CATION EFFLUX PROTEIN"/>
    <property type="match status" value="1"/>
</dbReference>
<dbReference type="Pfam" id="PF02321">
    <property type="entry name" value="OEP"/>
    <property type="match status" value="2"/>
</dbReference>
<protein>
    <submittedName>
        <fullName evidence="4">Efflux transporter outer membrane subunit</fullName>
    </submittedName>
</protein>
<evidence type="ECO:0000313" key="5">
    <source>
        <dbReference type="Proteomes" id="UP001495910"/>
    </source>
</evidence>
<organism evidence="4 5">
    <name type="scientific">Collimonas rhizosphaerae</name>
    <dbReference type="NCBI Taxonomy" id="3126357"/>
    <lineage>
        <taxon>Bacteria</taxon>
        <taxon>Pseudomonadati</taxon>
        <taxon>Pseudomonadota</taxon>
        <taxon>Betaproteobacteria</taxon>
        <taxon>Burkholderiales</taxon>
        <taxon>Oxalobacteraceae</taxon>
        <taxon>Collimonas</taxon>
    </lineage>
</organism>
<gene>
    <name evidence="4" type="ORF">V8G57_11915</name>
</gene>
<comment type="caution">
    <text evidence="4">The sequence shown here is derived from an EMBL/GenBank/DDBJ whole genome shotgun (WGS) entry which is preliminary data.</text>
</comment>
<dbReference type="PROSITE" id="PS51257">
    <property type="entry name" value="PROKAR_LIPOPROTEIN"/>
    <property type="match status" value="1"/>
</dbReference>
<keyword evidence="2" id="KW-0812">Transmembrane</keyword>
<name>A0ABU9PVP6_9BURK</name>
<dbReference type="EMBL" id="JBANDC010000007">
    <property type="protein sequence ID" value="MEM4988093.1"/>
    <property type="molecule type" value="Genomic_DNA"/>
</dbReference>
<dbReference type="Gene3D" id="1.20.1600.10">
    <property type="entry name" value="Outer membrane efflux proteins (OEP)"/>
    <property type="match status" value="1"/>
</dbReference>
<sequence length="484" mass="51077">MPKMRTFAAAAAVALLLSACATQPAYSPPKQPVPADWENNPHPGKRSAVAANGQWWTQLGDPAIDSLVSSAFADNPTLAQAAARVDQAKAAAGVANAQRLPAVNGNASATRAQTQNTLGGSSTTMLESSSSVGADFSWEIDLWGRIRESVSAAQRRLDARTADAQGARLSLAAQVANTSLSLRACAYSLQVRDADIASRETELTLTRKRRAVGYIAPSAEFSALTNLANARTARISQQEQCTRSVDALVALTGQPAAAVRRLLLPTASNADPQESSAILDDVAHVMPTPPAMQPELPATVLRDHPSLVSAERLLAAAWSDIGVARAQRLPTISLSAMLSGNWLRAVGNSVNFTSWSAGPGLSVPLFDGGAGAANVDAATGRYREAAATLQSTLRTVVQNVEDALAFQTSAEERVKSSQDAVDAAQLSFRASQAQWRAGAISMFELEDIRRQRQTAEENFIAAKRDQGQAWISLMQATGQIDNPG</sequence>
<dbReference type="NCBIfam" id="TIGR01845">
    <property type="entry name" value="outer_NodT"/>
    <property type="match status" value="1"/>
</dbReference>
<evidence type="ECO:0000256" key="1">
    <source>
        <dbReference type="ARBA" id="ARBA00007613"/>
    </source>
</evidence>
<keyword evidence="2" id="KW-0472">Membrane</keyword>
<feature type="signal peptide" evidence="2">
    <location>
        <begin position="1"/>
        <end position="27"/>
    </location>
</feature>
<keyword evidence="2" id="KW-0732">Signal</keyword>
<comment type="subcellular location">
    <subcellularLocation>
        <location evidence="2">Cell membrane</location>
        <topology evidence="2">Lipid-anchor</topology>
    </subcellularLocation>
</comment>
<dbReference type="Proteomes" id="UP001495910">
    <property type="component" value="Unassembled WGS sequence"/>
</dbReference>
<feature type="chain" id="PRO_5044995752" evidence="2">
    <location>
        <begin position="28"/>
        <end position="484"/>
    </location>
</feature>
<feature type="region of interest" description="Disordered" evidence="3">
    <location>
        <begin position="25"/>
        <end position="48"/>
    </location>
</feature>
<dbReference type="Gene3D" id="2.20.200.10">
    <property type="entry name" value="Outer membrane efflux proteins (OEP)"/>
    <property type="match status" value="1"/>
</dbReference>
<reference evidence="4 5" key="1">
    <citation type="submission" date="2024-02" db="EMBL/GenBank/DDBJ databases">
        <title>Draft genome sequence of Collimonas sp. strain H4R21, an effective mineral-weathering bacterial strain isolated from the beech rhizosphere.</title>
        <authorList>
            <person name="Morin E."/>
            <person name="Uroz S."/>
            <person name="Leveau J.H.J."/>
            <person name="Kumar R."/>
            <person name="Rey M.W."/>
            <person name="Pham J."/>
        </authorList>
    </citation>
    <scope>NUCLEOTIDE SEQUENCE [LARGE SCALE GENOMIC DNA]</scope>
    <source>
        <strain evidence="4 5">H4R21</strain>
    </source>
</reference>
<accession>A0ABU9PVP6</accession>
<keyword evidence="2" id="KW-1134">Transmembrane beta strand</keyword>
<dbReference type="RefSeq" id="WP_342829580.1">
    <property type="nucleotide sequence ID" value="NZ_JBANDC010000007.1"/>
</dbReference>
<evidence type="ECO:0000256" key="2">
    <source>
        <dbReference type="RuleBase" id="RU362097"/>
    </source>
</evidence>
<keyword evidence="5" id="KW-1185">Reference proteome</keyword>
<dbReference type="PANTHER" id="PTHR30203:SF33">
    <property type="entry name" value="BLR4455 PROTEIN"/>
    <property type="match status" value="1"/>
</dbReference>
<dbReference type="InterPro" id="IPR003423">
    <property type="entry name" value="OMP_efflux"/>
</dbReference>
<proteinExistence type="inferred from homology"/>